<evidence type="ECO:0008006" key="4">
    <source>
        <dbReference type="Google" id="ProtNLM"/>
    </source>
</evidence>
<keyword evidence="1" id="KW-0812">Transmembrane</keyword>
<proteinExistence type="predicted"/>
<protein>
    <recommendedName>
        <fullName evidence="4">Schlafen AlbA-2 domain-containing protein</fullName>
    </recommendedName>
</protein>
<sequence length="214" mass="23090">MGKVDLVLDTSRQDWAVDFIANVDNVSSFILPASISGRVLSEYIVSLCNASGGHILVGVYSEFGVGSGFQSVSSGMIREAGEFLVNARYEVEKDTARFQTVYLLKIYPSDSIAFSDGRAFVIKDGKPALMPEKTLLNQLGLGVDSALINMLSKQITNQSSKLDEQSEKILVLTQELQEKGKLKNQLLGLIVGGVIGAVIGWVLSIGLDRLFGIS</sequence>
<keyword evidence="1" id="KW-1133">Transmembrane helix</keyword>
<accession>A0ABU6L243</accession>
<gene>
    <name evidence="2" type="ORF">VXS06_00540</name>
</gene>
<name>A0ABU6L243_9GAMM</name>
<dbReference type="RefSeq" id="WP_327773759.1">
    <property type="nucleotide sequence ID" value="NZ_JAYXUG010000001.1"/>
</dbReference>
<organism evidence="2 3">
    <name type="scientific">Photobacterium toruni</name>
    <dbReference type="NCBI Taxonomy" id="1935446"/>
    <lineage>
        <taxon>Bacteria</taxon>
        <taxon>Pseudomonadati</taxon>
        <taxon>Pseudomonadota</taxon>
        <taxon>Gammaproteobacteria</taxon>
        <taxon>Vibrionales</taxon>
        <taxon>Vibrionaceae</taxon>
        <taxon>Photobacterium</taxon>
    </lineage>
</organism>
<dbReference type="Proteomes" id="UP001306119">
    <property type="component" value="Unassembled WGS sequence"/>
</dbReference>
<dbReference type="EMBL" id="JAYXUG010000001">
    <property type="protein sequence ID" value="MEC6830279.1"/>
    <property type="molecule type" value="Genomic_DNA"/>
</dbReference>
<keyword evidence="1" id="KW-0472">Membrane</keyword>
<evidence type="ECO:0000313" key="2">
    <source>
        <dbReference type="EMBL" id="MEC6830279.1"/>
    </source>
</evidence>
<feature type="transmembrane region" description="Helical" evidence="1">
    <location>
        <begin position="186"/>
        <end position="207"/>
    </location>
</feature>
<reference evidence="2 3" key="1">
    <citation type="submission" date="2024-01" db="EMBL/GenBank/DDBJ databases">
        <title>Active colonisers of the gastrointestinal tract of Atlantic salmon farmed in a warm water region.</title>
        <authorList>
            <person name="Bowman J.P."/>
        </authorList>
    </citation>
    <scope>NUCLEOTIDE SEQUENCE [LARGE SCALE GENOMIC DNA]</scope>
    <source>
        <strain evidence="2 3">S3MW1</strain>
    </source>
</reference>
<comment type="caution">
    <text evidence="2">The sequence shown here is derived from an EMBL/GenBank/DDBJ whole genome shotgun (WGS) entry which is preliminary data.</text>
</comment>
<keyword evidence="3" id="KW-1185">Reference proteome</keyword>
<evidence type="ECO:0000256" key="1">
    <source>
        <dbReference type="SAM" id="Phobius"/>
    </source>
</evidence>
<evidence type="ECO:0000313" key="3">
    <source>
        <dbReference type="Proteomes" id="UP001306119"/>
    </source>
</evidence>